<dbReference type="STRING" id="568899.SAMN05192534_11093"/>
<sequence length="326" mass="36263">MEERHTLERTDTANASVHSYLSHVIDYAGLFPPAQLPLEPAVHNYASYLSCDDSWMLGRFIIPAFRLNELYSYVSLFSKEKPLTISAVGQKSEDEEKYKELLYTDLARVRTFCEDHKGVAGAEVFEAPLPASPPSSDLLQTIAEATKKHGLDTFCEVTISLKQPDWENQMLKTLDEIAAHNLKGGPKLGMKLRMGGVTSDAFPSPEQVAAVLAGTGERGIPVKFTAGLHHPIRMFRNEADTRMHGFLNVFTAGMLVRSHGLDVSTAARILADENPNHFSFTKDGLQWQDYMLSVSDILLMRKTSLRSFGSCSFNEPREDLRALGIL</sequence>
<keyword evidence="2" id="KW-1185">Reference proteome</keyword>
<accession>A0A1G8EWL9</accession>
<organism evidence="1 2">
    <name type="scientific">Alteribacillus persepolensis</name>
    <dbReference type="NCBI Taxonomy" id="568899"/>
    <lineage>
        <taxon>Bacteria</taxon>
        <taxon>Bacillati</taxon>
        <taxon>Bacillota</taxon>
        <taxon>Bacilli</taxon>
        <taxon>Bacillales</taxon>
        <taxon>Bacillaceae</taxon>
        <taxon>Alteribacillus</taxon>
    </lineage>
</organism>
<name>A0A1G8EWL9_9BACI</name>
<protein>
    <submittedName>
        <fullName evidence="1">Uncharacterized protein</fullName>
    </submittedName>
</protein>
<dbReference type="OrthoDB" id="9778153at2"/>
<evidence type="ECO:0000313" key="1">
    <source>
        <dbReference type="EMBL" id="SDH74109.1"/>
    </source>
</evidence>
<dbReference type="EMBL" id="FNDK01000010">
    <property type="protein sequence ID" value="SDH74109.1"/>
    <property type="molecule type" value="Genomic_DNA"/>
</dbReference>
<reference evidence="1 2" key="1">
    <citation type="submission" date="2016-10" db="EMBL/GenBank/DDBJ databases">
        <authorList>
            <person name="de Groot N.N."/>
        </authorList>
    </citation>
    <scope>NUCLEOTIDE SEQUENCE [LARGE SCALE GENOMIC DNA]</scope>
    <source>
        <strain evidence="1 2">DSM 21632</strain>
    </source>
</reference>
<evidence type="ECO:0000313" key="2">
    <source>
        <dbReference type="Proteomes" id="UP000199163"/>
    </source>
</evidence>
<dbReference type="Proteomes" id="UP000199163">
    <property type="component" value="Unassembled WGS sequence"/>
</dbReference>
<gene>
    <name evidence="1" type="ORF">SAMN05192534_11093</name>
</gene>
<dbReference type="RefSeq" id="WP_091273475.1">
    <property type="nucleotide sequence ID" value="NZ_FNDK01000010.1"/>
</dbReference>
<dbReference type="AlphaFoldDB" id="A0A1G8EWL9"/>
<proteinExistence type="predicted"/>